<dbReference type="EMBL" id="LLZS01000007">
    <property type="protein sequence ID" value="KUR71198.1"/>
    <property type="molecule type" value="Genomic_DNA"/>
</dbReference>
<protein>
    <submittedName>
        <fullName evidence="2">Uncharacterized protein</fullName>
    </submittedName>
</protein>
<keyword evidence="3" id="KW-1185">Reference proteome</keyword>
<accession>A0A117UUR1</accession>
<dbReference type="RefSeq" id="WP_067910455.1">
    <property type="nucleotide sequence ID" value="NZ_KQ954245.1"/>
</dbReference>
<organism evidence="2 3">
    <name type="scientific">Novosphingobium fuchskuhlense</name>
    <dbReference type="NCBI Taxonomy" id="1117702"/>
    <lineage>
        <taxon>Bacteria</taxon>
        <taxon>Pseudomonadati</taxon>
        <taxon>Pseudomonadota</taxon>
        <taxon>Alphaproteobacteria</taxon>
        <taxon>Sphingomonadales</taxon>
        <taxon>Sphingomonadaceae</taxon>
        <taxon>Novosphingobium</taxon>
    </lineage>
</organism>
<reference evidence="2 3" key="1">
    <citation type="submission" date="2015-10" db="EMBL/GenBank/DDBJ databases">
        <title>Draft genome sequence of Novosphingobium fuchskuhlense DSM 25065 isolated from a surface water sample of the southwest basin of Lake Grosse Fuchskuhle.</title>
        <authorList>
            <person name="Ruckert C."/>
            <person name="Winkler A."/>
            <person name="Glaeser J."/>
            <person name="Grossart H.-P."/>
            <person name="Kalinowski J."/>
            <person name="Glaeser S."/>
        </authorList>
    </citation>
    <scope>NUCLEOTIDE SEQUENCE [LARGE SCALE GENOMIC DNA]</scope>
    <source>
        <strain evidence="2 3">FNE08-7</strain>
    </source>
</reference>
<proteinExistence type="predicted"/>
<evidence type="ECO:0000256" key="1">
    <source>
        <dbReference type="SAM" id="MobiDB-lite"/>
    </source>
</evidence>
<dbReference type="AlphaFoldDB" id="A0A117UUR1"/>
<evidence type="ECO:0000313" key="2">
    <source>
        <dbReference type="EMBL" id="KUR71198.1"/>
    </source>
</evidence>
<sequence length="84" mass="9076">MTRQMGGNDPAHREAMQEGSATLRDRILAMLAERDGKFSAQVAGHDQARRAIAKGVSREEVMSLFDLSDTAYEQLAGQVRAGAA</sequence>
<dbReference type="Proteomes" id="UP000058012">
    <property type="component" value="Unassembled WGS sequence"/>
</dbReference>
<evidence type="ECO:0000313" key="3">
    <source>
        <dbReference type="Proteomes" id="UP000058012"/>
    </source>
</evidence>
<feature type="region of interest" description="Disordered" evidence="1">
    <location>
        <begin position="1"/>
        <end position="20"/>
    </location>
</feature>
<dbReference type="STRING" id="1117702.AQZ52_11040"/>
<gene>
    <name evidence="2" type="ORF">AQZ52_11040</name>
</gene>
<name>A0A117UUR1_9SPHN</name>
<comment type="caution">
    <text evidence="2">The sequence shown here is derived from an EMBL/GenBank/DDBJ whole genome shotgun (WGS) entry which is preliminary data.</text>
</comment>